<feature type="transmembrane region" description="Helical" evidence="7">
    <location>
        <begin position="60"/>
        <end position="82"/>
    </location>
</feature>
<dbReference type="EMBL" id="PDYG01000015">
    <property type="protein sequence ID" value="PHU38109.1"/>
    <property type="molecule type" value="Genomic_DNA"/>
</dbReference>
<dbReference type="AlphaFoldDB" id="A0A2G3E4C0"/>
<evidence type="ECO:0000256" key="2">
    <source>
        <dbReference type="ARBA" id="ARBA00004936"/>
    </source>
</evidence>
<evidence type="ECO:0000256" key="4">
    <source>
        <dbReference type="ARBA" id="ARBA00022692"/>
    </source>
</evidence>
<evidence type="ECO:0000256" key="7">
    <source>
        <dbReference type="SAM" id="Phobius"/>
    </source>
</evidence>
<keyword evidence="5 7" id="KW-1133">Transmembrane helix</keyword>
<name>A0A2G3E4C0_9FIRM</name>
<sequence>MRLELEHNRKNWIWIGIAAVLELIIYLLGSPAPWAFGMALAGTYLIITLKITVEDKYKYIPAGIILVGGAIGTMFACQYVILDKDNFMKTSDQKLFVNVVLVLSVYLVVMLITNRPAVTCMIAHSLLLIWAFVDYFVYQFRQNEFTFSDFKATATGLSVASKYRVHLHPHGALVLFATILLFALAWKLNVSFESRKQTSVVCALTAALCVVTVILNSADVNTETWELKGSYRNGYFFNFVLGIRDSFIRAPKGYSEEAIHALEEEYGQPDVTSSSQKKPTIIVVMNESYADLQVLGEFETNLKPQTYFQSLKRNTIHGYALSSVFGAKTPNSEWEYMTGNSMAFLPTGSVVYQQYLQEDATSMVSLLKNNGYTCVAMHPYYETGWSRNQVYPALGFDEMYFIDDFPQKNIVREYIADEELYDKIIARYKQKDPQESLFMMTVTMQNHGGYATEYDNFREEVHKIGRSYTDANQYLSLLKVSDDALQKLIGYFSSVDEPVEIVFFGDHQPSLAEGFYRIITGKGLSDLNIEQTENYYKVPFFIWTNYEQPEQEVELTSLNFLSEYTLEQAGITLTPYEKFLKDFREHIPAINSVGYYSKTVCGFRKLSEATGEEAEWIQKYRILQYNSMFDSKNRSKVFFPYITEQKKEE</sequence>
<evidence type="ECO:0000313" key="10">
    <source>
        <dbReference type="Proteomes" id="UP000224563"/>
    </source>
</evidence>
<dbReference type="Gene3D" id="3.40.720.10">
    <property type="entry name" value="Alkaline Phosphatase, subunit A"/>
    <property type="match status" value="1"/>
</dbReference>
<feature type="transmembrane region" description="Helical" evidence="7">
    <location>
        <begin position="167"/>
        <end position="186"/>
    </location>
</feature>
<dbReference type="InterPro" id="IPR050448">
    <property type="entry name" value="OpgB/LTA_synthase_biosynth"/>
</dbReference>
<evidence type="ECO:0000313" key="9">
    <source>
        <dbReference type="EMBL" id="PHU38109.1"/>
    </source>
</evidence>
<keyword evidence="4 7" id="KW-0812">Transmembrane</keyword>
<gene>
    <name evidence="9" type="ORF">CSX02_04330</name>
</gene>
<dbReference type="SUPFAM" id="SSF53649">
    <property type="entry name" value="Alkaline phosphatase-like"/>
    <property type="match status" value="1"/>
</dbReference>
<accession>A0A2G3E4C0</accession>
<reference evidence="9 10" key="2">
    <citation type="submission" date="2017-10" db="EMBL/GenBank/DDBJ databases">
        <authorList>
            <person name="Banno H."/>
            <person name="Chua N.-H."/>
        </authorList>
    </citation>
    <scope>NUCLEOTIDE SEQUENCE [LARGE SCALE GENOMIC DNA]</scope>
    <source>
        <strain evidence="9 10">JK623</strain>
    </source>
</reference>
<evidence type="ECO:0000256" key="6">
    <source>
        <dbReference type="ARBA" id="ARBA00023136"/>
    </source>
</evidence>
<comment type="caution">
    <text evidence="9">The sequence shown here is derived from an EMBL/GenBank/DDBJ whole genome shotgun (WGS) entry which is preliminary data.</text>
</comment>
<evidence type="ECO:0000259" key="8">
    <source>
        <dbReference type="Pfam" id="PF00884"/>
    </source>
</evidence>
<protein>
    <submittedName>
        <fullName evidence="9">Sulfatase</fullName>
    </submittedName>
</protein>
<evidence type="ECO:0000256" key="5">
    <source>
        <dbReference type="ARBA" id="ARBA00022989"/>
    </source>
</evidence>
<evidence type="ECO:0000256" key="3">
    <source>
        <dbReference type="ARBA" id="ARBA00022475"/>
    </source>
</evidence>
<feature type="transmembrane region" description="Helical" evidence="7">
    <location>
        <begin position="94"/>
        <end position="113"/>
    </location>
</feature>
<evidence type="ECO:0000256" key="1">
    <source>
        <dbReference type="ARBA" id="ARBA00004651"/>
    </source>
</evidence>
<proteinExistence type="predicted"/>
<feature type="transmembrane region" description="Helical" evidence="7">
    <location>
        <begin position="12"/>
        <end position="28"/>
    </location>
</feature>
<feature type="transmembrane region" description="Helical" evidence="7">
    <location>
        <begin position="198"/>
        <end position="218"/>
    </location>
</feature>
<dbReference type="InterPro" id="IPR000917">
    <property type="entry name" value="Sulfatase_N"/>
</dbReference>
<reference evidence="9 10" key="1">
    <citation type="submission" date="2017-10" db="EMBL/GenBank/DDBJ databases">
        <title>Resolving the taxonomy of Roseburia spp., Eubacterium rectale and Agathobacter spp. through phylogenomic analysis.</title>
        <authorList>
            <person name="Sheridan P.O."/>
            <person name="Walker A.W."/>
            <person name="Duncan S.H."/>
            <person name="Scott K.P."/>
            <person name="Toole P.W.O."/>
            <person name="Luis P."/>
            <person name="Flint H.J."/>
        </authorList>
    </citation>
    <scope>NUCLEOTIDE SEQUENCE [LARGE SCALE GENOMIC DNA]</scope>
    <source>
        <strain evidence="9 10">JK623</strain>
    </source>
</reference>
<dbReference type="PANTHER" id="PTHR47371">
    <property type="entry name" value="LIPOTEICHOIC ACID SYNTHASE"/>
    <property type="match status" value="1"/>
</dbReference>
<dbReference type="PANTHER" id="PTHR47371:SF3">
    <property type="entry name" value="PHOSPHOGLYCEROL TRANSFERASE I"/>
    <property type="match status" value="1"/>
</dbReference>
<dbReference type="CDD" id="cd16015">
    <property type="entry name" value="LTA_synthase"/>
    <property type="match status" value="1"/>
</dbReference>
<organism evidence="9 10">
    <name type="scientific">Agathobacter ruminis</name>
    <dbReference type="NCBI Taxonomy" id="1712665"/>
    <lineage>
        <taxon>Bacteria</taxon>
        <taxon>Bacillati</taxon>
        <taxon>Bacillota</taxon>
        <taxon>Clostridia</taxon>
        <taxon>Lachnospirales</taxon>
        <taxon>Lachnospiraceae</taxon>
        <taxon>Agathobacter</taxon>
    </lineage>
</organism>
<dbReference type="Pfam" id="PF00884">
    <property type="entry name" value="Sulfatase"/>
    <property type="match status" value="1"/>
</dbReference>
<comment type="subcellular location">
    <subcellularLocation>
        <location evidence="1">Cell membrane</location>
        <topology evidence="1">Multi-pass membrane protein</topology>
    </subcellularLocation>
</comment>
<dbReference type="InterPro" id="IPR017850">
    <property type="entry name" value="Alkaline_phosphatase_core_sf"/>
</dbReference>
<feature type="domain" description="Sulfatase N-terminal" evidence="8">
    <location>
        <begin position="279"/>
        <end position="570"/>
    </location>
</feature>
<dbReference type="RefSeq" id="WP_099385780.1">
    <property type="nucleotide sequence ID" value="NZ_JANSWH010000058.1"/>
</dbReference>
<keyword evidence="3" id="KW-1003">Cell membrane</keyword>
<keyword evidence="10" id="KW-1185">Reference proteome</keyword>
<feature type="transmembrane region" description="Helical" evidence="7">
    <location>
        <begin position="120"/>
        <end position="138"/>
    </location>
</feature>
<dbReference type="GO" id="GO:0005886">
    <property type="term" value="C:plasma membrane"/>
    <property type="evidence" value="ECO:0007669"/>
    <property type="project" value="UniProtKB-SubCell"/>
</dbReference>
<feature type="transmembrane region" description="Helical" evidence="7">
    <location>
        <begin position="34"/>
        <end position="53"/>
    </location>
</feature>
<dbReference type="Proteomes" id="UP000224563">
    <property type="component" value="Unassembled WGS sequence"/>
</dbReference>
<comment type="pathway">
    <text evidence="2">Cell wall biogenesis; lipoteichoic acid biosynthesis.</text>
</comment>
<keyword evidence="6 7" id="KW-0472">Membrane</keyword>